<comment type="similarity">
    <text evidence="2">Belongs to the UPF0057 (PMP3) family.</text>
</comment>
<feature type="transmembrane region" description="Helical" evidence="6">
    <location>
        <begin position="32"/>
        <end position="55"/>
    </location>
</feature>
<evidence type="ECO:0000256" key="2">
    <source>
        <dbReference type="ARBA" id="ARBA00009530"/>
    </source>
</evidence>
<dbReference type="PANTHER" id="PTHR21659:SF42">
    <property type="entry name" value="UPF0057 MEMBRANE PROTEIN ZK632.10-RELATED"/>
    <property type="match status" value="1"/>
</dbReference>
<proteinExistence type="inferred from homology"/>
<evidence type="ECO:0000256" key="1">
    <source>
        <dbReference type="ARBA" id="ARBA00004370"/>
    </source>
</evidence>
<dbReference type="Proteomes" id="UP000277300">
    <property type="component" value="Unassembled WGS sequence"/>
</dbReference>
<evidence type="ECO:0000256" key="6">
    <source>
        <dbReference type="SAM" id="Phobius"/>
    </source>
</evidence>
<dbReference type="AlphaFoldDB" id="A0A3F2REG7"/>
<name>A0A3F2REG7_9STRA</name>
<evidence type="ECO:0008006" key="11">
    <source>
        <dbReference type="Google" id="ProtNLM"/>
    </source>
</evidence>
<sequence>MPVTCGDIPRLFCSVIIPTVGVFFLVGCSRIFLLNVVLVCLGYSPGLIHAVYILAKK</sequence>
<evidence type="ECO:0000313" key="7">
    <source>
        <dbReference type="EMBL" id="RLN54782.1"/>
    </source>
</evidence>
<keyword evidence="3 6" id="KW-0812">Transmembrane</keyword>
<evidence type="ECO:0000313" key="9">
    <source>
        <dbReference type="Proteomes" id="UP000277300"/>
    </source>
</evidence>
<evidence type="ECO:0000256" key="5">
    <source>
        <dbReference type="ARBA" id="ARBA00023136"/>
    </source>
</evidence>
<accession>A0A3F2REG7</accession>
<evidence type="ECO:0000313" key="10">
    <source>
        <dbReference type="Proteomes" id="UP000284657"/>
    </source>
</evidence>
<comment type="caution">
    <text evidence="7">The sequence shown here is derived from an EMBL/GenBank/DDBJ whole genome shotgun (WGS) entry which is preliminary data.</text>
</comment>
<comment type="subcellular location">
    <subcellularLocation>
        <location evidence="1">Membrane</location>
    </subcellularLocation>
</comment>
<dbReference type="Proteomes" id="UP000284657">
    <property type="component" value="Unassembled WGS sequence"/>
</dbReference>
<organism evidence="7 9">
    <name type="scientific">Phytophthora kernoviae</name>
    <dbReference type="NCBI Taxonomy" id="325452"/>
    <lineage>
        <taxon>Eukaryota</taxon>
        <taxon>Sar</taxon>
        <taxon>Stramenopiles</taxon>
        <taxon>Oomycota</taxon>
        <taxon>Peronosporomycetes</taxon>
        <taxon>Peronosporales</taxon>
        <taxon>Peronosporaceae</taxon>
        <taxon>Phytophthora</taxon>
    </lineage>
</organism>
<evidence type="ECO:0000313" key="8">
    <source>
        <dbReference type="EMBL" id="RLN61571.1"/>
    </source>
</evidence>
<dbReference type="OrthoDB" id="2802411at2759"/>
<keyword evidence="5 6" id="KW-0472">Membrane</keyword>
<dbReference type="EMBL" id="MBAD02000884">
    <property type="protein sequence ID" value="RLN61571.1"/>
    <property type="molecule type" value="Genomic_DNA"/>
</dbReference>
<dbReference type="EMBL" id="MBDO02000486">
    <property type="protein sequence ID" value="RLN54782.1"/>
    <property type="molecule type" value="Genomic_DNA"/>
</dbReference>
<feature type="transmembrane region" description="Helical" evidence="6">
    <location>
        <begin position="7"/>
        <end position="26"/>
    </location>
</feature>
<dbReference type="Pfam" id="PF01679">
    <property type="entry name" value="Pmp3"/>
    <property type="match status" value="1"/>
</dbReference>
<gene>
    <name evidence="8" type="ORF">BBJ29_007849</name>
    <name evidence="7" type="ORF">BBP00_00008783</name>
</gene>
<evidence type="ECO:0000256" key="3">
    <source>
        <dbReference type="ARBA" id="ARBA00022692"/>
    </source>
</evidence>
<protein>
    <recommendedName>
        <fullName evidence="11">Protein Ric1</fullName>
    </recommendedName>
</protein>
<keyword evidence="4 6" id="KW-1133">Transmembrane helix</keyword>
<dbReference type="GO" id="GO:0016020">
    <property type="term" value="C:membrane"/>
    <property type="evidence" value="ECO:0007669"/>
    <property type="project" value="UniProtKB-SubCell"/>
</dbReference>
<reference evidence="9 10" key="1">
    <citation type="submission" date="2018-07" db="EMBL/GenBank/DDBJ databases">
        <title>Genome sequencing of oomycete isolates from Chile give support for New Zealand origin for Phytophthora kernoviae and make available the first Nothophytophthora sp. genome.</title>
        <authorList>
            <person name="Studholme D.J."/>
            <person name="Sanfuentes E."/>
            <person name="Panda P."/>
            <person name="Hill R."/>
            <person name="Sambles C."/>
            <person name="Grant M."/>
            <person name="Williams N.M."/>
            <person name="Mcdougal R.L."/>
        </authorList>
    </citation>
    <scope>NUCLEOTIDE SEQUENCE [LARGE SCALE GENOMIC DNA]</scope>
    <source>
        <strain evidence="7">Chile6</strain>
        <strain evidence="8">Chile7</strain>
    </source>
</reference>
<evidence type="ECO:0000256" key="4">
    <source>
        <dbReference type="ARBA" id="ARBA00022989"/>
    </source>
</evidence>
<dbReference type="PANTHER" id="PTHR21659">
    <property type="entry name" value="HYDROPHOBIC PROTEIN RCI2 LOW TEMPERATURE AND SALT RESPONSIVE PROTEIN LTI6 -RELATED"/>
    <property type="match status" value="1"/>
</dbReference>
<dbReference type="InterPro" id="IPR000612">
    <property type="entry name" value="PMP3"/>
</dbReference>